<evidence type="ECO:0000313" key="2">
    <source>
        <dbReference type="EMBL" id="GFT59574.1"/>
    </source>
</evidence>
<name>A0A8X6TZE8_NEPPI</name>
<dbReference type="EMBL" id="BMAW01067390">
    <property type="protein sequence ID" value="GFT59574.1"/>
    <property type="molecule type" value="Genomic_DNA"/>
</dbReference>
<dbReference type="Proteomes" id="UP000887013">
    <property type="component" value="Unassembled WGS sequence"/>
</dbReference>
<feature type="compositionally biased region" description="Polar residues" evidence="1">
    <location>
        <begin position="42"/>
        <end position="53"/>
    </location>
</feature>
<evidence type="ECO:0000256" key="1">
    <source>
        <dbReference type="SAM" id="MobiDB-lite"/>
    </source>
</evidence>
<feature type="non-terminal residue" evidence="2">
    <location>
        <position position="53"/>
    </location>
</feature>
<comment type="caution">
    <text evidence="2">The sequence shown here is derived from an EMBL/GenBank/DDBJ whole genome shotgun (WGS) entry which is preliminary data.</text>
</comment>
<gene>
    <name evidence="2" type="ORF">NPIL_34281</name>
</gene>
<reference evidence="2" key="1">
    <citation type="submission" date="2020-08" db="EMBL/GenBank/DDBJ databases">
        <title>Multicomponent nature underlies the extraordinary mechanical properties of spider dragline silk.</title>
        <authorList>
            <person name="Kono N."/>
            <person name="Nakamura H."/>
            <person name="Mori M."/>
            <person name="Yoshida Y."/>
            <person name="Ohtoshi R."/>
            <person name="Malay A.D."/>
            <person name="Moran D.A.P."/>
            <person name="Tomita M."/>
            <person name="Numata K."/>
            <person name="Arakawa K."/>
        </authorList>
    </citation>
    <scope>NUCLEOTIDE SEQUENCE</scope>
</reference>
<accession>A0A8X6TZE8</accession>
<dbReference type="AlphaFoldDB" id="A0A8X6TZE8"/>
<keyword evidence="3" id="KW-1185">Reference proteome</keyword>
<sequence>MFSCKHVAIIRSLNRSNNIDTKITSLFDNDVRHSSSHPEFRGSNQAMNTLEKE</sequence>
<feature type="region of interest" description="Disordered" evidence="1">
    <location>
        <begin position="32"/>
        <end position="53"/>
    </location>
</feature>
<protein>
    <submittedName>
        <fullName evidence="2">Uncharacterized protein</fullName>
    </submittedName>
</protein>
<evidence type="ECO:0000313" key="3">
    <source>
        <dbReference type="Proteomes" id="UP000887013"/>
    </source>
</evidence>
<proteinExistence type="predicted"/>
<organism evidence="2 3">
    <name type="scientific">Nephila pilipes</name>
    <name type="common">Giant wood spider</name>
    <name type="synonym">Nephila maculata</name>
    <dbReference type="NCBI Taxonomy" id="299642"/>
    <lineage>
        <taxon>Eukaryota</taxon>
        <taxon>Metazoa</taxon>
        <taxon>Ecdysozoa</taxon>
        <taxon>Arthropoda</taxon>
        <taxon>Chelicerata</taxon>
        <taxon>Arachnida</taxon>
        <taxon>Araneae</taxon>
        <taxon>Araneomorphae</taxon>
        <taxon>Entelegynae</taxon>
        <taxon>Araneoidea</taxon>
        <taxon>Nephilidae</taxon>
        <taxon>Nephila</taxon>
    </lineage>
</organism>